<dbReference type="PANTHER" id="PTHR43712:SF2">
    <property type="entry name" value="O-METHYLTRANSFERASE CICE"/>
    <property type="match status" value="1"/>
</dbReference>
<dbReference type="PROSITE" id="PS51683">
    <property type="entry name" value="SAM_OMT_II"/>
    <property type="match status" value="1"/>
</dbReference>
<evidence type="ECO:0000259" key="6">
    <source>
        <dbReference type="Pfam" id="PF08100"/>
    </source>
</evidence>
<dbReference type="InterPro" id="IPR001077">
    <property type="entry name" value="COMT_C"/>
</dbReference>
<dbReference type="InterPro" id="IPR036390">
    <property type="entry name" value="WH_DNA-bd_sf"/>
</dbReference>
<dbReference type="SUPFAM" id="SSF53335">
    <property type="entry name" value="S-adenosyl-L-methionine-dependent methyltransferases"/>
    <property type="match status" value="1"/>
</dbReference>
<feature type="domain" description="O-methyltransferase dimerisation" evidence="6">
    <location>
        <begin position="1"/>
        <end position="69"/>
    </location>
</feature>
<dbReference type="Pfam" id="PF08100">
    <property type="entry name" value="Dimerisation"/>
    <property type="match status" value="1"/>
</dbReference>
<feature type="domain" description="O-methyltransferase C-terminal" evidence="5">
    <location>
        <begin position="97"/>
        <end position="302"/>
    </location>
</feature>
<keyword evidence="1 7" id="KW-0489">Methyltransferase</keyword>
<dbReference type="InterPro" id="IPR012967">
    <property type="entry name" value="COMT_dimerisation"/>
</dbReference>
<proteinExistence type="predicted"/>
<evidence type="ECO:0000256" key="3">
    <source>
        <dbReference type="ARBA" id="ARBA00022691"/>
    </source>
</evidence>
<dbReference type="GO" id="GO:0046983">
    <property type="term" value="F:protein dimerization activity"/>
    <property type="evidence" value="ECO:0007669"/>
    <property type="project" value="InterPro"/>
</dbReference>
<dbReference type="CDD" id="cd02440">
    <property type="entry name" value="AdoMet_MTases"/>
    <property type="match status" value="1"/>
</dbReference>
<dbReference type="Gene3D" id="1.10.10.10">
    <property type="entry name" value="Winged helix-like DNA-binding domain superfamily/Winged helix DNA-binding domain"/>
    <property type="match status" value="1"/>
</dbReference>
<evidence type="ECO:0000256" key="4">
    <source>
        <dbReference type="PIRSR" id="PIRSR005739-1"/>
    </source>
</evidence>
<keyword evidence="3" id="KW-0949">S-adenosyl-L-methionine</keyword>
<accession>A0A7I7RQF4</accession>
<dbReference type="InterPro" id="IPR016461">
    <property type="entry name" value="COMT-like"/>
</dbReference>
<dbReference type="Proteomes" id="UP000467428">
    <property type="component" value="Plasmid pJCM18538"/>
</dbReference>
<sequence>MFGHMVSQTVRAAADLSLADHLDTARLTAREVADRENSAPQTTFRLMRACVALGLLTADADGRFASTPLLATLKTDEPDSMRGLALATTLPAQWLPWSEFITSVRTGKNQAGAALGMDFFEYLEQHPDQARDFSAGLSSTTALWAADAARAIDTTNTELAVDVGGATGSLLSLLQDANPTLRGIVFDRPNIITDAAAEIARRGLSERTEVIGGDFFESVPPADLYLLKFILHDWDDDSCVTILNRCREAMAPGGRIAIVEMVVGEVTDPGLGAVIDMNMLAATTGQERSLDEYDALLAAAGLSRIALHVTQSPQSVIEAAAASR</sequence>
<gene>
    <name evidence="7" type="ORF">MARA_02240</name>
</gene>
<dbReference type="AlphaFoldDB" id="A0A7I7RQF4"/>
<dbReference type="PIRSF" id="PIRSF005739">
    <property type="entry name" value="O-mtase"/>
    <property type="match status" value="1"/>
</dbReference>
<dbReference type="GO" id="GO:0032259">
    <property type="term" value="P:methylation"/>
    <property type="evidence" value="ECO:0007669"/>
    <property type="project" value="UniProtKB-KW"/>
</dbReference>
<evidence type="ECO:0000313" key="7">
    <source>
        <dbReference type="EMBL" id="BBY46794.1"/>
    </source>
</evidence>
<protein>
    <submittedName>
        <fullName evidence="7">O-methyltransferase</fullName>
    </submittedName>
</protein>
<dbReference type="InterPro" id="IPR036388">
    <property type="entry name" value="WH-like_DNA-bd_sf"/>
</dbReference>
<keyword evidence="7" id="KW-0614">Plasmid</keyword>
<evidence type="ECO:0000256" key="1">
    <source>
        <dbReference type="ARBA" id="ARBA00022603"/>
    </source>
</evidence>
<organism evidence="7 8">
    <name type="scientific">Mycolicibacterium arabiense</name>
    <dbReference type="NCBI Taxonomy" id="1286181"/>
    <lineage>
        <taxon>Bacteria</taxon>
        <taxon>Bacillati</taxon>
        <taxon>Actinomycetota</taxon>
        <taxon>Actinomycetes</taxon>
        <taxon>Mycobacteriales</taxon>
        <taxon>Mycobacteriaceae</taxon>
        <taxon>Mycolicibacterium</taxon>
    </lineage>
</organism>
<dbReference type="Gene3D" id="1.10.287.1350">
    <property type="match status" value="1"/>
</dbReference>
<feature type="active site" description="Proton acceptor" evidence="4">
    <location>
        <position position="232"/>
    </location>
</feature>
<evidence type="ECO:0000259" key="5">
    <source>
        <dbReference type="Pfam" id="PF00891"/>
    </source>
</evidence>
<evidence type="ECO:0000313" key="8">
    <source>
        <dbReference type="Proteomes" id="UP000467428"/>
    </source>
</evidence>
<dbReference type="EMBL" id="AP022592">
    <property type="protein sequence ID" value="BBY46794.1"/>
    <property type="molecule type" value="Genomic_DNA"/>
</dbReference>
<dbReference type="GO" id="GO:0008171">
    <property type="term" value="F:O-methyltransferase activity"/>
    <property type="evidence" value="ECO:0007669"/>
    <property type="project" value="InterPro"/>
</dbReference>
<geneLocation type="plasmid" evidence="7">
    <name>pJCM18538</name>
</geneLocation>
<evidence type="ECO:0000256" key="2">
    <source>
        <dbReference type="ARBA" id="ARBA00022679"/>
    </source>
</evidence>
<dbReference type="Pfam" id="PF00891">
    <property type="entry name" value="Methyltransf_2"/>
    <property type="match status" value="1"/>
</dbReference>
<dbReference type="PANTHER" id="PTHR43712">
    <property type="entry name" value="PUTATIVE (AFU_ORTHOLOGUE AFUA_4G14580)-RELATED"/>
    <property type="match status" value="1"/>
</dbReference>
<keyword evidence="2 7" id="KW-0808">Transferase</keyword>
<dbReference type="KEGG" id="marz:MARA_02240"/>
<reference evidence="7 8" key="1">
    <citation type="journal article" date="2019" name="Emerg. Microbes Infect.">
        <title>Comprehensive subspecies identification of 175 nontuberculous mycobacteria species based on 7547 genomic profiles.</title>
        <authorList>
            <person name="Matsumoto Y."/>
            <person name="Kinjo T."/>
            <person name="Motooka D."/>
            <person name="Nabeya D."/>
            <person name="Jung N."/>
            <person name="Uechi K."/>
            <person name="Horii T."/>
            <person name="Iida T."/>
            <person name="Fujita J."/>
            <person name="Nakamura S."/>
        </authorList>
    </citation>
    <scope>NUCLEOTIDE SEQUENCE [LARGE SCALE GENOMIC DNA]</scope>
    <source>
        <strain evidence="7 8">JCM 18538</strain>
        <plasmid evidence="7">pJCM18538</plasmid>
    </source>
</reference>
<dbReference type="InterPro" id="IPR029063">
    <property type="entry name" value="SAM-dependent_MTases_sf"/>
</dbReference>
<dbReference type="SUPFAM" id="SSF46785">
    <property type="entry name" value="Winged helix' DNA-binding domain"/>
    <property type="match status" value="1"/>
</dbReference>
<name>A0A7I7RQF4_9MYCO</name>
<keyword evidence="8" id="KW-1185">Reference proteome</keyword>
<dbReference type="Gene3D" id="3.40.50.150">
    <property type="entry name" value="Vaccinia Virus protein VP39"/>
    <property type="match status" value="1"/>
</dbReference>